<dbReference type="RefSeq" id="XP_064073809.1">
    <property type="nucleotide sequence ID" value="XM_064217739.1"/>
</dbReference>
<gene>
    <name evidence="3" type="primary">LOC113403249</name>
</gene>
<keyword evidence="1" id="KW-0732">Signal</keyword>
<dbReference type="GeneID" id="113403249"/>
<reference evidence="3" key="1">
    <citation type="submission" date="2025-08" db="UniProtKB">
        <authorList>
            <consortium name="RefSeq"/>
        </authorList>
    </citation>
    <scope>IDENTIFICATION</scope>
    <source>
        <tissue evidence="3">Whole body</tissue>
    </source>
</reference>
<accession>A0ABM4AR84</accession>
<name>A0ABM4AR84_VANTA</name>
<protein>
    <submittedName>
        <fullName evidence="3">Uncharacterized protein LOC113403249</fullName>
    </submittedName>
</protein>
<keyword evidence="2" id="KW-1185">Reference proteome</keyword>
<evidence type="ECO:0000313" key="3">
    <source>
        <dbReference type="RefSeq" id="XP_064073809.1"/>
    </source>
</evidence>
<feature type="chain" id="PRO_5046647576" evidence="1">
    <location>
        <begin position="17"/>
        <end position="156"/>
    </location>
</feature>
<proteinExistence type="predicted"/>
<organism evidence="2 3">
    <name type="scientific">Vanessa tameamea</name>
    <name type="common">Kamehameha butterfly</name>
    <dbReference type="NCBI Taxonomy" id="334116"/>
    <lineage>
        <taxon>Eukaryota</taxon>
        <taxon>Metazoa</taxon>
        <taxon>Ecdysozoa</taxon>
        <taxon>Arthropoda</taxon>
        <taxon>Hexapoda</taxon>
        <taxon>Insecta</taxon>
        <taxon>Pterygota</taxon>
        <taxon>Neoptera</taxon>
        <taxon>Endopterygota</taxon>
        <taxon>Lepidoptera</taxon>
        <taxon>Glossata</taxon>
        <taxon>Ditrysia</taxon>
        <taxon>Papilionoidea</taxon>
        <taxon>Nymphalidae</taxon>
        <taxon>Nymphalinae</taxon>
        <taxon>Vanessa</taxon>
    </lineage>
</organism>
<sequence>MKFFVVFALCVAAATANVISPIVVSDEAAEIQQIIDAINHPSTDPATAALLEQMLNEVLGLTKPEPIDVGPAIVEDEYESISVGPAIVNPEINNSPLVQIVINVKPGSGNPVVVEGMPEVAPTPVIVVENPVAPDPVIVAPVIIPEPVITLPDILN</sequence>
<evidence type="ECO:0000256" key="1">
    <source>
        <dbReference type="SAM" id="SignalP"/>
    </source>
</evidence>
<dbReference type="Proteomes" id="UP001652626">
    <property type="component" value="Chromosome 18"/>
</dbReference>
<evidence type="ECO:0000313" key="2">
    <source>
        <dbReference type="Proteomes" id="UP001652626"/>
    </source>
</evidence>
<feature type="signal peptide" evidence="1">
    <location>
        <begin position="1"/>
        <end position="16"/>
    </location>
</feature>